<gene>
    <name evidence="2" type="ORF">IscW_ISCW006549</name>
</gene>
<protein>
    <submittedName>
        <fullName evidence="2">Uncharacterized protein</fullName>
    </submittedName>
</protein>
<sequence length="99" mass="11232">TRRKHNGHTPRFQCAQYVRNPRETGFSESPTAEPRRKRMKEEERGRDLGGNPHQWQSRPHNYADGQCTSFVRLGGTKTSQAAARATSRPSPVPTQTTRS</sequence>
<dbReference type="EMBL" id="DS755504">
    <property type="protein sequence ID" value="EEC08329.1"/>
    <property type="molecule type" value="Genomic_DNA"/>
</dbReference>
<dbReference type="PaxDb" id="6945-B7PP07"/>
<feature type="non-terminal residue" evidence="2">
    <location>
        <position position="99"/>
    </location>
</feature>
<dbReference type="HOGENOM" id="CLU_2339479_0_0_1"/>
<evidence type="ECO:0000256" key="1">
    <source>
        <dbReference type="SAM" id="MobiDB-lite"/>
    </source>
</evidence>
<dbReference type="AlphaFoldDB" id="B7PP07"/>
<dbReference type="VEuPathDB" id="VectorBase:ISCI006549"/>
<dbReference type="VEuPathDB" id="VectorBase:ISCW006549"/>
<organism>
    <name type="scientific">Ixodes scapularis</name>
    <name type="common">Black-legged tick</name>
    <name type="synonym">Deer tick</name>
    <dbReference type="NCBI Taxonomy" id="6945"/>
    <lineage>
        <taxon>Eukaryota</taxon>
        <taxon>Metazoa</taxon>
        <taxon>Ecdysozoa</taxon>
        <taxon>Arthropoda</taxon>
        <taxon>Chelicerata</taxon>
        <taxon>Arachnida</taxon>
        <taxon>Acari</taxon>
        <taxon>Parasitiformes</taxon>
        <taxon>Ixodida</taxon>
        <taxon>Ixodoidea</taxon>
        <taxon>Ixodidae</taxon>
        <taxon>Ixodinae</taxon>
        <taxon>Ixodes</taxon>
    </lineage>
</organism>
<feature type="region of interest" description="Disordered" evidence="1">
    <location>
        <begin position="1"/>
        <end position="99"/>
    </location>
</feature>
<name>B7PP07_IXOSC</name>
<evidence type="ECO:0000313" key="2">
    <source>
        <dbReference type="EMBL" id="EEC08329.1"/>
    </source>
</evidence>
<feature type="non-terminal residue" evidence="2">
    <location>
        <position position="1"/>
    </location>
</feature>
<reference evidence="2" key="1">
    <citation type="submission" date="2008-03" db="EMBL/GenBank/DDBJ databases">
        <title>Annotation of Ixodes scapularis.</title>
        <authorList>
            <consortium name="Ixodes scapularis Genome Project Consortium"/>
            <person name="Caler E."/>
            <person name="Hannick L.I."/>
            <person name="Bidwell S."/>
            <person name="Joardar V."/>
            <person name="Thiagarajan M."/>
            <person name="Amedeo P."/>
            <person name="Galinsky K.J."/>
            <person name="Schobel S."/>
            <person name="Inman J."/>
            <person name="Hostetler J."/>
            <person name="Miller J."/>
            <person name="Hammond M."/>
            <person name="Megy K."/>
            <person name="Lawson D."/>
            <person name="Kodira C."/>
            <person name="Sutton G."/>
            <person name="Meyer J."/>
            <person name="Hill C.A."/>
            <person name="Birren B."/>
            <person name="Nene V."/>
            <person name="Collins F."/>
            <person name="Alarcon-Chaidez F."/>
            <person name="Wikel S."/>
            <person name="Strausberg R."/>
        </authorList>
    </citation>
    <scope>NUCLEOTIDE SEQUENCE [LARGE SCALE GENOMIC DNA]</scope>
    <source>
        <strain evidence="2">Wikel colony</strain>
    </source>
</reference>
<proteinExistence type="predicted"/>
<accession>B7PP07</accession>
<feature type="compositionally biased region" description="Polar residues" evidence="1">
    <location>
        <begin position="76"/>
        <end position="99"/>
    </location>
</feature>